<protein>
    <submittedName>
        <fullName evidence="1">Uncharacterized protein</fullName>
    </submittedName>
</protein>
<name>A0A4Y2BNJ9_ARAVE</name>
<dbReference type="EMBL" id="BGPR01235947">
    <property type="protein sequence ID" value="GBL92764.1"/>
    <property type="molecule type" value="Genomic_DNA"/>
</dbReference>
<evidence type="ECO:0000313" key="2">
    <source>
        <dbReference type="Proteomes" id="UP000499080"/>
    </source>
</evidence>
<comment type="caution">
    <text evidence="1">The sequence shown here is derived from an EMBL/GenBank/DDBJ whole genome shotgun (WGS) entry which is preliminary data.</text>
</comment>
<gene>
    <name evidence="1" type="ORF">AVEN_42300_1</name>
</gene>
<organism evidence="1 2">
    <name type="scientific">Araneus ventricosus</name>
    <name type="common">Orbweaver spider</name>
    <name type="synonym">Epeira ventricosa</name>
    <dbReference type="NCBI Taxonomy" id="182803"/>
    <lineage>
        <taxon>Eukaryota</taxon>
        <taxon>Metazoa</taxon>
        <taxon>Ecdysozoa</taxon>
        <taxon>Arthropoda</taxon>
        <taxon>Chelicerata</taxon>
        <taxon>Arachnida</taxon>
        <taxon>Araneae</taxon>
        <taxon>Araneomorphae</taxon>
        <taxon>Entelegynae</taxon>
        <taxon>Araneoidea</taxon>
        <taxon>Araneidae</taxon>
        <taxon>Araneus</taxon>
    </lineage>
</organism>
<proteinExistence type="predicted"/>
<evidence type="ECO:0000313" key="1">
    <source>
        <dbReference type="EMBL" id="GBL92764.1"/>
    </source>
</evidence>
<dbReference type="Proteomes" id="UP000499080">
    <property type="component" value="Unassembled WGS sequence"/>
</dbReference>
<feature type="non-terminal residue" evidence="1">
    <location>
        <position position="30"/>
    </location>
</feature>
<dbReference type="AlphaFoldDB" id="A0A4Y2BNJ9"/>
<reference evidence="1 2" key="1">
    <citation type="journal article" date="2019" name="Sci. Rep.">
        <title>Orb-weaving spider Araneus ventricosus genome elucidates the spidroin gene catalogue.</title>
        <authorList>
            <person name="Kono N."/>
            <person name="Nakamura H."/>
            <person name="Ohtoshi R."/>
            <person name="Moran D.A.P."/>
            <person name="Shinohara A."/>
            <person name="Yoshida Y."/>
            <person name="Fujiwara M."/>
            <person name="Mori M."/>
            <person name="Tomita M."/>
            <person name="Arakawa K."/>
        </authorList>
    </citation>
    <scope>NUCLEOTIDE SEQUENCE [LARGE SCALE GENOMIC DNA]</scope>
</reference>
<sequence>MTYKQEDEDTGCLIVKAPALTPTHPSVVVI</sequence>
<accession>A0A4Y2BNJ9</accession>
<keyword evidence="2" id="KW-1185">Reference proteome</keyword>